<accession>A0A9P0G621</accession>
<protein>
    <submittedName>
        <fullName evidence="2">Uncharacterized protein</fullName>
    </submittedName>
</protein>
<evidence type="ECO:0000313" key="2">
    <source>
        <dbReference type="EMBL" id="CAH1103414.1"/>
    </source>
</evidence>
<gene>
    <name evidence="2" type="ORF">PSYICH_LOCUS4342</name>
</gene>
<dbReference type="EMBL" id="OV651826">
    <property type="protein sequence ID" value="CAH1103414.1"/>
    <property type="molecule type" value="Genomic_DNA"/>
</dbReference>
<keyword evidence="1" id="KW-0175">Coiled coil</keyword>
<evidence type="ECO:0000313" key="3">
    <source>
        <dbReference type="Proteomes" id="UP001153636"/>
    </source>
</evidence>
<organism evidence="2 3">
    <name type="scientific">Psylliodes chrysocephalus</name>
    <dbReference type="NCBI Taxonomy" id="3402493"/>
    <lineage>
        <taxon>Eukaryota</taxon>
        <taxon>Metazoa</taxon>
        <taxon>Ecdysozoa</taxon>
        <taxon>Arthropoda</taxon>
        <taxon>Hexapoda</taxon>
        <taxon>Insecta</taxon>
        <taxon>Pterygota</taxon>
        <taxon>Neoptera</taxon>
        <taxon>Endopterygota</taxon>
        <taxon>Coleoptera</taxon>
        <taxon>Polyphaga</taxon>
        <taxon>Cucujiformia</taxon>
        <taxon>Chrysomeloidea</taxon>
        <taxon>Chrysomelidae</taxon>
        <taxon>Galerucinae</taxon>
        <taxon>Alticini</taxon>
        <taxon>Psylliodes</taxon>
    </lineage>
</organism>
<dbReference type="PANTHER" id="PTHR31431:SF1">
    <property type="entry name" value="NUCLEOPORIN NUP188"/>
    <property type="match status" value="1"/>
</dbReference>
<dbReference type="PANTHER" id="PTHR31431">
    <property type="entry name" value="NUCLEOPORIN NUP188 HOMOLOG"/>
    <property type="match status" value="1"/>
</dbReference>
<dbReference type="GO" id="GO:0017056">
    <property type="term" value="F:structural constituent of nuclear pore"/>
    <property type="evidence" value="ECO:0007669"/>
    <property type="project" value="InterPro"/>
</dbReference>
<dbReference type="GO" id="GO:0006405">
    <property type="term" value="P:RNA export from nucleus"/>
    <property type="evidence" value="ECO:0007669"/>
    <property type="project" value="TreeGrafter"/>
</dbReference>
<dbReference type="InterPro" id="IPR044840">
    <property type="entry name" value="Nup188"/>
</dbReference>
<proteinExistence type="predicted"/>
<reference evidence="2" key="1">
    <citation type="submission" date="2022-01" db="EMBL/GenBank/DDBJ databases">
        <authorList>
            <person name="King R."/>
        </authorList>
    </citation>
    <scope>NUCLEOTIDE SEQUENCE</scope>
</reference>
<keyword evidence="3" id="KW-1185">Reference proteome</keyword>
<feature type="coiled-coil region" evidence="1">
    <location>
        <begin position="136"/>
        <end position="163"/>
    </location>
</feature>
<sequence>MDTPPVWKRIYPVIASSNPHVTVNVVEDVLTLCKKHITDVFLHYKPYTKGSFIKWKQELGVKEIVSDDEMCNFIHNLSKELDLDANVAWTVICNFLMYEYYGKVDELKTLIKFDSKIEYLTENIWYFYSADRMFLLKTLRHILESLENQNQICKTKIESFATNINASVLWKNLVKVFSNLIHEISKEKASNVPAKLLAEWIHRNNREQIEVVLLLMHTMNLPNFKLTGSELEEVFVMFIKHGFTGLPFYTESLTVSRKQDLDEIKHTEVALLLSILHKYWNLPEKIKVVMLPQNMERNLELLQIQSDNSIVLFSWTIFKTYYDNNGSLDGNMENCNSIVEKMLEKKIFVSLYELLVHKIFLKSRAGNILVDAVHTLMVEFSRNCADFPYFHEQSGVGKTTAELLRRKGLAVLENLGPIFQLSMEAFPFVFEPFLEMCKSLLIIPEKYDNVMKLLKSIPSFLAEIPWDDRRPRFVMTAPRKIFIDSDLFIIPAGTTVERFVYQGHEFARFFYPFSFFLLMEQFTKSFSTITFEIGPDWYCYKNLTELVLIGFKFINHLLKHYKGDYRHDNELRTLVQRLEIVPAQLCKGPVKNFDFITLYFEVNCTLITHELLDYMEAFPPIQRKTFMPTVVNYNKDNRDALFGQLHNKCLLYKSLKDEEGKDTHSLLIQYLELIFFMVKKNIYHYEVQLPGMWYMINCTFPLYQQWKYADSGQKTQISKYCCSIFVEILNRHLSNVKDDSVVIFEMVLDSFLYEDIIMSSYMSMLSKDKFYLQNLMEQESNWSNGPSLENIDCLRLQLVLLLLLFKHKLKSITKRNNLDDNVGFFAKAVVPYIINPYSLTLRKLSCRFLELLSRDQNIPLMALLGLDYDQVQRLYLDRLRDSTEDDDLKVHILDLIGTCVIYQHGMTAAFFNVTRSRKWYSDNKEKTIEIDTVSDFMVDYLHNVKRSPEFLRSPLQIGILHVMANLWSSQKNHLISEVMSLKEFWPLLSNPLYREFDQLPKVYAFIFQIYGIQMVQVDSDPKFLSSVEKFVTDTKQVKLWVDYICTTFKSKTTNIEDIEDRQFLLRSWMEFSIMLERHNKLKKFKEENKLQLISMTLDGLQLPLVNTYCMNSWMDFLLLQISYWKIPTTNQDNLINITNKTISTIKIIKLHYNDLQHSTRLTVLTIVQQLLESLRVHFESYSKDLLEFLEHFGPMLEYEYLIMEEKQWKTDDGFDIVVREQMLPWMICVRIVNGLFEYKNVEDIGIWFTYRNIVQKFMDSAGQLIKNPKTLPLAKMLLHGLALYASSPLYFDFMNVNMNNFYINIESSIARLLYGQNNKISPLQLEEGWVTSSLLVKFQTAYFQSLQHLTLTSCYNFITLNEQILGHIFNILETTVALKALDLVQNTLVLIESVLLKWRLEWYRKSNPTYNFVLNGVKKVINACLYAILRPKNIVVYLLDEANRLNQLEKFPVQLMVAIMNRLVTVTGLGFSILYRINPELIDLLDVPLSDTMRIIIENDFSVPKFELPISNKLTYGMLLCLSHFLCKTMDALNLDRSRSAPSTELTIPSEDYFSRYFGMVEHQDFTENLPTQKLSAFLRYAMYEYSGLADPWIQKLDFNLVRFSLESLMMFLAQQIFLAVRSTEPENASYFRRNLSSELQFFYEHVKKTTSVLINSTPINQLSQVSKSETDILRKYLMHCKETNNYERVIDNNFCIIISYWFIHLCKLR</sequence>
<dbReference type="OrthoDB" id="102511at2759"/>
<dbReference type="Proteomes" id="UP001153636">
    <property type="component" value="Chromosome 14"/>
</dbReference>
<dbReference type="GO" id="GO:0044611">
    <property type="term" value="C:nuclear pore inner ring"/>
    <property type="evidence" value="ECO:0007669"/>
    <property type="project" value="TreeGrafter"/>
</dbReference>
<evidence type="ECO:0000256" key="1">
    <source>
        <dbReference type="SAM" id="Coils"/>
    </source>
</evidence>
<dbReference type="GO" id="GO:0006606">
    <property type="term" value="P:protein import into nucleus"/>
    <property type="evidence" value="ECO:0007669"/>
    <property type="project" value="TreeGrafter"/>
</dbReference>
<name>A0A9P0G621_9CUCU</name>